<comment type="caution">
    <text evidence="1">The sequence shown here is derived from an EMBL/GenBank/DDBJ whole genome shotgun (WGS) entry which is preliminary data.</text>
</comment>
<gene>
    <name evidence="1" type="ORF">A2527_05645</name>
</gene>
<dbReference type="AlphaFoldDB" id="A0A1F6G969"/>
<dbReference type="Proteomes" id="UP000178449">
    <property type="component" value="Unassembled WGS sequence"/>
</dbReference>
<reference evidence="1 2" key="1">
    <citation type="journal article" date="2016" name="Nat. Commun.">
        <title>Thousands of microbial genomes shed light on interconnected biogeochemical processes in an aquifer system.</title>
        <authorList>
            <person name="Anantharaman K."/>
            <person name="Brown C.T."/>
            <person name="Hug L.A."/>
            <person name="Sharon I."/>
            <person name="Castelle C.J."/>
            <person name="Probst A.J."/>
            <person name="Thomas B.C."/>
            <person name="Singh A."/>
            <person name="Wilkins M.J."/>
            <person name="Karaoz U."/>
            <person name="Brodie E.L."/>
            <person name="Williams K.H."/>
            <person name="Hubbard S.S."/>
            <person name="Banfield J.F."/>
        </authorList>
    </citation>
    <scope>NUCLEOTIDE SEQUENCE [LARGE SCALE GENOMIC DNA]</scope>
</reference>
<organism evidence="1 2">
    <name type="scientific">Candidatus Lambdaproteobacteria bacterium RIFOXYD2_FULL_50_16</name>
    <dbReference type="NCBI Taxonomy" id="1817772"/>
    <lineage>
        <taxon>Bacteria</taxon>
        <taxon>Pseudomonadati</taxon>
        <taxon>Pseudomonadota</taxon>
        <taxon>Candidatus Lambdaproteobacteria</taxon>
    </lineage>
</organism>
<evidence type="ECO:0000313" key="2">
    <source>
        <dbReference type="Proteomes" id="UP000178449"/>
    </source>
</evidence>
<evidence type="ECO:0000313" key="1">
    <source>
        <dbReference type="EMBL" id="OGG94683.1"/>
    </source>
</evidence>
<dbReference type="STRING" id="1817772.A2527_05645"/>
<proteinExistence type="predicted"/>
<sequence>MSQTFYIINDPAHDTQCCGNSLRIAMKLVKWDAEENQVFLSGQIRPNGMEAFGIVRKAKE</sequence>
<name>A0A1F6G969_9PROT</name>
<accession>A0A1F6G969</accession>
<dbReference type="EMBL" id="MFNE01000035">
    <property type="protein sequence ID" value="OGG94683.1"/>
    <property type="molecule type" value="Genomic_DNA"/>
</dbReference>
<protein>
    <submittedName>
        <fullName evidence="1">Uncharacterized protein</fullName>
    </submittedName>
</protein>